<dbReference type="Proteomes" id="UP000295573">
    <property type="component" value="Unassembled WGS sequence"/>
</dbReference>
<dbReference type="InterPro" id="IPR004378">
    <property type="entry name" value="F420H2_quin_Rdtase"/>
</dbReference>
<dbReference type="AlphaFoldDB" id="A0A4R2IUC0"/>
<dbReference type="RefSeq" id="WP_132148017.1">
    <property type="nucleotide sequence ID" value="NZ_SLWR01000004.1"/>
</dbReference>
<gene>
    <name evidence="3" type="ORF">EV646_10489</name>
</gene>
<dbReference type="InterPro" id="IPR012349">
    <property type="entry name" value="Split_barrel_FMN-bd"/>
</dbReference>
<reference evidence="3 4" key="1">
    <citation type="journal article" date="2015" name="Stand. Genomic Sci.">
        <title>Genomic Encyclopedia of Bacterial and Archaeal Type Strains, Phase III: the genomes of soil and plant-associated and newly described type strains.</title>
        <authorList>
            <person name="Whitman W.B."/>
            <person name="Woyke T."/>
            <person name="Klenk H.P."/>
            <person name="Zhou Y."/>
            <person name="Lilburn T.G."/>
            <person name="Beck B.J."/>
            <person name="De Vos P."/>
            <person name="Vandamme P."/>
            <person name="Eisen J.A."/>
            <person name="Garrity G."/>
            <person name="Hugenholtz P."/>
            <person name="Kyrpides N.C."/>
        </authorList>
    </citation>
    <scope>NUCLEOTIDE SEQUENCE [LARGE SCALE GENOMIC DNA]</scope>
    <source>
        <strain evidence="3 4">VKM Ac-2541</strain>
    </source>
</reference>
<name>A0A4R2IUC0_9ACTN</name>
<dbReference type="PANTHER" id="PTHR39428">
    <property type="entry name" value="F420H(2)-DEPENDENT QUINONE REDUCTASE RV1261C"/>
    <property type="match status" value="1"/>
</dbReference>
<comment type="caution">
    <text evidence="3">The sequence shown here is derived from an EMBL/GenBank/DDBJ whole genome shotgun (WGS) entry which is preliminary data.</text>
</comment>
<dbReference type="OrthoDB" id="8225825at2"/>
<proteinExistence type="inferred from homology"/>
<evidence type="ECO:0000256" key="1">
    <source>
        <dbReference type="ARBA" id="ARBA00008710"/>
    </source>
</evidence>
<comment type="similarity">
    <text evidence="1">Belongs to the F420H(2)-dependent quinone reductase family.</text>
</comment>
<dbReference type="EMBL" id="SLWR01000004">
    <property type="protein sequence ID" value="TCO48272.1"/>
    <property type="molecule type" value="Genomic_DNA"/>
</dbReference>
<accession>A0A4R2IUC0</accession>
<dbReference type="GO" id="GO:0016491">
    <property type="term" value="F:oxidoreductase activity"/>
    <property type="evidence" value="ECO:0007669"/>
    <property type="project" value="InterPro"/>
</dbReference>
<comment type="catalytic activity">
    <reaction evidence="2">
        <text>oxidized coenzyme F420-(gamma-L-Glu)(n) + a quinol + H(+) = reduced coenzyme F420-(gamma-L-Glu)(n) + a quinone</text>
        <dbReference type="Rhea" id="RHEA:39663"/>
        <dbReference type="Rhea" id="RHEA-COMP:12939"/>
        <dbReference type="Rhea" id="RHEA-COMP:14378"/>
        <dbReference type="ChEBI" id="CHEBI:15378"/>
        <dbReference type="ChEBI" id="CHEBI:24646"/>
        <dbReference type="ChEBI" id="CHEBI:132124"/>
        <dbReference type="ChEBI" id="CHEBI:133980"/>
        <dbReference type="ChEBI" id="CHEBI:139511"/>
    </reaction>
</comment>
<organism evidence="3 4">
    <name type="scientific">Kribbella antiqua</name>
    <dbReference type="NCBI Taxonomy" id="2512217"/>
    <lineage>
        <taxon>Bacteria</taxon>
        <taxon>Bacillati</taxon>
        <taxon>Actinomycetota</taxon>
        <taxon>Actinomycetes</taxon>
        <taxon>Propionibacteriales</taxon>
        <taxon>Kribbellaceae</taxon>
        <taxon>Kribbella</taxon>
    </lineage>
</organism>
<sequence>MNRTMTRIGNKIGVWMYRALDGRFASGSKDVHVLMLTTPGRSTGLPRSTCVRYLETVDGLLVWGTGSGSPDDPDWFRNLRATPSTEVQIGARHYQMHPRELTGDERQKAWTEVILAEDPRIGRYATKAGRPIPVAMLEPVEG</sequence>
<evidence type="ECO:0000256" key="2">
    <source>
        <dbReference type="ARBA" id="ARBA00049106"/>
    </source>
</evidence>
<dbReference type="PANTHER" id="PTHR39428:SF3">
    <property type="entry name" value="DEAZAFLAVIN-DEPENDENT NITROREDUCTASE"/>
    <property type="match status" value="1"/>
</dbReference>
<dbReference type="GO" id="GO:0005886">
    <property type="term" value="C:plasma membrane"/>
    <property type="evidence" value="ECO:0007669"/>
    <property type="project" value="TreeGrafter"/>
</dbReference>
<dbReference type="NCBIfam" id="TIGR00026">
    <property type="entry name" value="hi_GC_TIGR00026"/>
    <property type="match status" value="1"/>
</dbReference>
<dbReference type="Gene3D" id="2.30.110.10">
    <property type="entry name" value="Electron Transport, Fmn-binding Protein, Chain A"/>
    <property type="match status" value="1"/>
</dbReference>
<evidence type="ECO:0000313" key="4">
    <source>
        <dbReference type="Proteomes" id="UP000295573"/>
    </source>
</evidence>
<evidence type="ECO:0000313" key="3">
    <source>
        <dbReference type="EMBL" id="TCO48272.1"/>
    </source>
</evidence>
<protein>
    <submittedName>
        <fullName evidence="3">Deazaflavin-dependent oxidoreductase (Nitroreductase family)</fullName>
    </submittedName>
</protein>
<keyword evidence="4" id="KW-1185">Reference proteome</keyword>
<dbReference type="Pfam" id="PF04075">
    <property type="entry name" value="F420H2_quin_red"/>
    <property type="match status" value="1"/>
</dbReference>
<dbReference type="GO" id="GO:0070967">
    <property type="term" value="F:coenzyme F420 binding"/>
    <property type="evidence" value="ECO:0007669"/>
    <property type="project" value="TreeGrafter"/>
</dbReference>